<sequence length="89" mass="10700">MNRNELVTQTVNHYKDLYISQIRQAAFKGETYIITTNENYKDIQNHDENAPEFSKLVIKLLFEQLRELGYTVEHYDASYVIRDHFKISW</sequence>
<dbReference type="EMBL" id="KX078569">
    <property type="protein sequence ID" value="ANM46597.1"/>
    <property type="molecule type" value="Genomic_DNA"/>
</dbReference>
<evidence type="ECO:0000313" key="1">
    <source>
        <dbReference type="EMBL" id="ANM46597.1"/>
    </source>
</evidence>
<proteinExistence type="predicted"/>
<accession>A0A192YAN9</accession>
<dbReference type="KEGG" id="vg:29059374"/>
<name>A0A192YAN9_9CAUD</name>
<protein>
    <submittedName>
        <fullName evidence="1">Uncharacterized protein</fullName>
    </submittedName>
</protein>
<organism evidence="1 2">
    <name type="scientific">Morganella phage vB_MmoM_MP1</name>
    <dbReference type="NCBI Taxonomy" id="1852628"/>
    <lineage>
        <taxon>Viruses</taxon>
        <taxon>Duplodnaviria</taxon>
        <taxon>Heunggongvirae</taxon>
        <taxon>Uroviricota</taxon>
        <taxon>Caudoviricetes</taxon>
        <taxon>Pantevenvirales</taxon>
        <taxon>Straboviridae</taxon>
        <taxon>Gualtarvirus</taxon>
        <taxon>Gualtarvirus mp1</taxon>
    </lineage>
</organism>
<reference evidence="1 2" key="1">
    <citation type="submission" date="2016-04" db="EMBL/GenBank/DDBJ databases">
        <title>Comparative genomics of Morganella phages MP1 and MP2 define new clades among the T4 and T7-like Viruses.</title>
        <authorList>
            <person name="Pinto G."/>
            <person name="Oliveira A."/>
            <person name="Malgorzata L."/>
            <person name="Kropinski A."/>
            <person name="Azeredo J."/>
        </authorList>
    </citation>
    <scope>NUCLEOTIDE SEQUENCE [LARGE SCALE GENOMIC DNA]</scope>
</reference>
<dbReference type="Proteomes" id="UP000203816">
    <property type="component" value="Segment"/>
</dbReference>
<gene>
    <name evidence="1" type="ORF">MP1_gp0185</name>
</gene>
<dbReference type="GeneID" id="29059374"/>
<dbReference type="RefSeq" id="YP_009280043.1">
    <property type="nucleotide sequence ID" value="NC_031020.1"/>
</dbReference>
<keyword evidence="2" id="KW-1185">Reference proteome</keyword>
<evidence type="ECO:0000313" key="2">
    <source>
        <dbReference type="Proteomes" id="UP000203816"/>
    </source>
</evidence>